<gene>
    <name evidence="3" type="ORF">PQO03_17910</name>
</gene>
<evidence type="ECO:0000313" key="3">
    <source>
        <dbReference type="EMBL" id="WDE97704.1"/>
    </source>
</evidence>
<feature type="chain" id="PRO_5046526640" evidence="1">
    <location>
        <begin position="25"/>
        <end position="404"/>
    </location>
</feature>
<dbReference type="InterPro" id="IPR012338">
    <property type="entry name" value="Beta-lactam/transpept-like"/>
</dbReference>
<dbReference type="Pfam" id="PF00144">
    <property type="entry name" value="Beta-lactamase"/>
    <property type="match status" value="1"/>
</dbReference>
<dbReference type="InterPro" id="IPR050789">
    <property type="entry name" value="Diverse_Enzym_Activities"/>
</dbReference>
<dbReference type="RefSeq" id="WP_274152258.1">
    <property type="nucleotide sequence ID" value="NZ_CP117812.1"/>
</dbReference>
<keyword evidence="4" id="KW-1185">Reference proteome</keyword>
<dbReference type="Proteomes" id="UP001214250">
    <property type="component" value="Chromosome 2"/>
</dbReference>
<evidence type="ECO:0000256" key="1">
    <source>
        <dbReference type="SAM" id="SignalP"/>
    </source>
</evidence>
<feature type="signal peptide" evidence="1">
    <location>
        <begin position="1"/>
        <end position="24"/>
    </location>
</feature>
<dbReference type="InterPro" id="IPR001466">
    <property type="entry name" value="Beta-lactam-related"/>
</dbReference>
<evidence type="ECO:0000313" key="4">
    <source>
        <dbReference type="Proteomes" id="UP001214250"/>
    </source>
</evidence>
<keyword evidence="1" id="KW-0732">Signal</keyword>
<reference evidence="3 4" key="1">
    <citation type="submission" date="2023-02" db="EMBL/GenBank/DDBJ databases">
        <title>Genome sequence of Lentisphaera profundi SAORIC-696.</title>
        <authorList>
            <person name="Kim e."/>
            <person name="Cho J.-C."/>
            <person name="Choi A."/>
            <person name="Kang I."/>
        </authorList>
    </citation>
    <scope>NUCLEOTIDE SEQUENCE [LARGE SCALE GENOMIC DNA]</scope>
    <source>
        <strain evidence="3 4">SAORIC-696</strain>
    </source>
</reference>
<dbReference type="Gene3D" id="3.40.710.10">
    <property type="entry name" value="DD-peptidase/beta-lactamase superfamily"/>
    <property type="match status" value="1"/>
</dbReference>
<feature type="domain" description="Beta-lactamase-related" evidence="2">
    <location>
        <begin position="86"/>
        <end position="383"/>
    </location>
</feature>
<proteinExistence type="predicted"/>
<dbReference type="PANTHER" id="PTHR43283:SF7">
    <property type="entry name" value="BETA-LACTAMASE-RELATED DOMAIN-CONTAINING PROTEIN"/>
    <property type="match status" value="1"/>
</dbReference>
<evidence type="ECO:0000259" key="2">
    <source>
        <dbReference type="Pfam" id="PF00144"/>
    </source>
</evidence>
<dbReference type="SUPFAM" id="SSF56601">
    <property type="entry name" value="beta-lactamase/transpeptidase-like"/>
    <property type="match status" value="1"/>
</dbReference>
<name>A0ABY7VYB4_9BACT</name>
<dbReference type="EMBL" id="CP117812">
    <property type="protein sequence ID" value="WDE97704.1"/>
    <property type="molecule type" value="Genomic_DNA"/>
</dbReference>
<accession>A0ABY7VYB4</accession>
<sequence length="404" mass="45331">MILKKIKSTSLTCLVLLFFTSLLKAEKPPTSDNTNKPKKQNTVYYSTSPVNMNDGIQVGILNIKGADVAIKNFIGDVENNKYGPLASILAWHKGKLVFEMYANYGYENSPHFLMSVTKTITSLLLSRAIEMGYLSVADLQKPVLDFFPNIDRTNIKAEAAAVTLYEVLMMQTGFRGIKEWMKGDDLQGYKMIQKYFEQTKLPLNKKYAYAATDCIIVMAIIDELTTRRPKSSLPQFSTVRKFLEQEFLGKLGITNYKWGTASNGNPASAAGCRLRSRDLLKVGIALHQKGIYKGEQLFSREYVDCLFDMKARRTKRPHMRGPHAYTYFTEGLEYKMNGMTFIGVGGRGAAGQFITSYEQLDLVIAATSDNRSGVGFGLKDARQAHVDNILTLFTVEKTSPKRTK</sequence>
<dbReference type="GO" id="GO:0016787">
    <property type="term" value="F:hydrolase activity"/>
    <property type="evidence" value="ECO:0007669"/>
    <property type="project" value="UniProtKB-KW"/>
</dbReference>
<keyword evidence="3" id="KW-0378">Hydrolase</keyword>
<organism evidence="3 4">
    <name type="scientific">Lentisphaera profundi</name>
    <dbReference type="NCBI Taxonomy" id="1658616"/>
    <lineage>
        <taxon>Bacteria</taxon>
        <taxon>Pseudomonadati</taxon>
        <taxon>Lentisphaerota</taxon>
        <taxon>Lentisphaeria</taxon>
        <taxon>Lentisphaerales</taxon>
        <taxon>Lentisphaeraceae</taxon>
        <taxon>Lentisphaera</taxon>
    </lineage>
</organism>
<dbReference type="PANTHER" id="PTHR43283">
    <property type="entry name" value="BETA-LACTAMASE-RELATED"/>
    <property type="match status" value="1"/>
</dbReference>
<protein>
    <submittedName>
        <fullName evidence="3">Serine hydrolase</fullName>
    </submittedName>
</protein>